<reference evidence="2" key="1">
    <citation type="submission" date="2016-10" db="EMBL/GenBank/DDBJ databases">
        <authorList>
            <person name="Varghese N."/>
            <person name="Submissions S."/>
        </authorList>
    </citation>
    <scope>NUCLEOTIDE SEQUENCE [LARGE SCALE GENOMIC DNA]</scope>
    <source>
        <strain evidence="2">AAP</strain>
    </source>
</reference>
<name>A0A1G9XGW3_9GAMM</name>
<gene>
    <name evidence="1" type="ORF">SAMN05192555_1341</name>
</gene>
<protein>
    <submittedName>
        <fullName evidence="1">Uncharacterized protein</fullName>
    </submittedName>
</protein>
<evidence type="ECO:0000313" key="2">
    <source>
        <dbReference type="Proteomes" id="UP000199107"/>
    </source>
</evidence>
<dbReference type="AlphaFoldDB" id="A0A1G9XGW3"/>
<dbReference type="EMBL" id="FNGH01000034">
    <property type="protein sequence ID" value="SDM95505.1"/>
    <property type="molecule type" value="Genomic_DNA"/>
</dbReference>
<feature type="non-terminal residue" evidence="1">
    <location>
        <position position="1"/>
    </location>
</feature>
<proteinExistence type="predicted"/>
<keyword evidence="2" id="KW-1185">Reference proteome</keyword>
<sequence>GYRSKERFKTAILFHFGGLEMTPNPLK</sequence>
<accession>A0A1G9XGW3</accession>
<dbReference type="Proteomes" id="UP000199107">
    <property type="component" value="Unassembled WGS sequence"/>
</dbReference>
<organism evidence="1 2">
    <name type="scientific">Franzmannia pantelleriensis</name>
    <dbReference type="NCBI Taxonomy" id="48727"/>
    <lineage>
        <taxon>Bacteria</taxon>
        <taxon>Pseudomonadati</taxon>
        <taxon>Pseudomonadota</taxon>
        <taxon>Gammaproteobacteria</taxon>
        <taxon>Oceanospirillales</taxon>
        <taxon>Halomonadaceae</taxon>
        <taxon>Franzmannia</taxon>
    </lineage>
</organism>
<evidence type="ECO:0000313" key="1">
    <source>
        <dbReference type="EMBL" id="SDM95505.1"/>
    </source>
</evidence>